<reference evidence="1 2" key="1">
    <citation type="submission" date="2015-10" db="EMBL/GenBank/DDBJ databases">
        <title>Draft genome sequence of Streptomyces griseorubiginosus DSM 40469, type strain for the species Streptomyces griseorubiginosus.</title>
        <authorList>
            <person name="Ruckert C."/>
            <person name="Winkler A."/>
            <person name="Kalinowski J."/>
            <person name="Kampfer P."/>
            <person name="Glaeser S."/>
        </authorList>
    </citation>
    <scope>NUCLEOTIDE SEQUENCE [LARGE SCALE GENOMIC DNA]</scope>
    <source>
        <strain evidence="1 2">DSM 40469</strain>
    </source>
</reference>
<sequence length="258" mass="29215">MGTRGDSDEAYVVGLCNQVLGETALTQHKFNWLQGDPGTGGRRAKLPVDAYWPGHQLVVEYRELQHDQPMPHFDKPDRLTVSGVHRGEQRALYDARRDTEIPAHGLRLIVIRPANLDADGRGRLRRNQEMDLAALRKILARDSDEDRVTDAFRTWLLAEGWTPVDPTDRWTDLEAVRGGERLICEAKGRTSEKGIDADIAYGQLLRRMTSQEPRTRYALVVPSSSVKAVERVPARVRKLLRIDVYEVTDDDVVRQLSA</sequence>
<name>A0A101RVB5_9ACTN</name>
<evidence type="ECO:0000313" key="2">
    <source>
        <dbReference type="Proteomes" id="UP000054375"/>
    </source>
</evidence>
<protein>
    <submittedName>
        <fullName evidence="1">Uncharacterized protein</fullName>
    </submittedName>
</protein>
<evidence type="ECO:0000313" key="1">
    <source>
        <dbReference type="EMBL" id="KUN62380.1"/>
    </source>
</evidence>
<dbReference type="RefSeq" id="WP_062242785.1">
    <property type="nucleotide sequence ID" value="NZ_JBPJFL010000001.1"/>
</dbReference>
<proteinExistence type="predicted"/>
<dbReference type="EMBL" id="LMWV01000025">
    <property type="protein sequence ID" value="KUN62380.1"/>
    <property type="molecule type" value="Genomic_DNA"/>
</dbReference>
<dbReference type="Proteomes" id="UP000054375">
    <property type="component" value="Unassembled WGS sequence"/>
</dbReference>
<comment type="caution">
    <text evidence="1">The sequence shown here is derived from an EMBL/GenBank/DDBJ whole genome shotgun (WGS) entry which is preliminary data.</text>
</comment>
<organism evidence="1 2">
    <name type="scientific">Streptomyces griseorubiginosus</name>
    <dbReference type="NCBI Taxonomy" id="67304"/>
    <lineage>
        <taxon>Bacteria</taxon>
        <taxon>Bacillati</taxon>
        <taxon>Actinomycetota</taxon>
        <taxon>Actinomycetes</taxon>
        <taxon>Kitasatosporales</taxon>
        <taxon>Streptomycetaceae</taxon>
        <taxon>Streptomyces</taxon>
    </lineage>
</organism>
<keyword evidence="2" id="KW-1185">Reference proteome</keyword>
<dbReference type="AlphaFoldDB" id="A0A101RVB5"/>
<gene>
    <name evidence="1" type="ORF">AQJ54_31185</name>
</gene>
<accession>A0A101RVB5</accession>